<evidence type="ECO:0008006" key="5">
    <source>
        <dbReference type="Google" id="ProtNLM"/>
    </source>
</evidence>
<evidence type="ECO:0000313" key="4">
    <source>
        <dbReference type="Proteomes" id="UP001168107"/>
    </source>
</evidence>
<evidence type="ECO:0000313" key="3">
    <source>
        <dbReference type="EMBL" id="MDM5072928.1"/>
    </source>
</evidence>
<comment type="caution">
    <text evidence="3">The sequence shown here is derived from an EMBL/GenBank/DDBJ whole genome shotgun (WGS) entry which is preliminary data.</text>
</comment>
<dbReference type="EMBL" id="JAOPLL010000007">
    <property type="protein sequence ID" value="MDM5072928.1"/>
    <property type="molecule type" value="Genomic_DNA"/>
</dbReference>
<keyword evidence="1" id="KW-0175">Coiled coil</keyword>
<feature type="region of interest" description="Disordered" evidence="2">
    <location>
        <begin position="29"/>
        <end position="49"/>
    </location>
</feature>
<protein>
    <recommendedName>
        <fullName evidence="5">Lipase modulator</fullName>
    </recommendedName>
</protein>
<evidence type="ECO:0000256" key="1">
    <source>
        <dbReference type="SAM" id="Coils"/>
    </source>
</evidence>
<dbReference type="Proteomes" id="UP001168107">
    <property type="component" value="Unassembled WGS sequence"/>
</dbReference>
<gene>
    <name evidence="3" type="ORF">OB935_13920</name>
</gene>
<evidence type="ECO:0000256" key="2">
    <source>
        <dbReference type="SAM" id="MobiDB-lite"/>
    </source>
</evidence>
<proteinExistence type="predicted"/>
<dbReference type="RefSeq" id="WP_290019024.1">
    <property type="nucleotide sequence ID" value="NZ_CAXIQV010000026.1"/>
</dbReference>
<name>A0ABT7Q1A3_9GAMM</name>
<accession>A0ABT7Q1A3</accession>
<keyword evidence="4" id="KW-1185">Reference proteome</keyword>
<feature type="coiled-coil region" evidence="1">
    <location>
        <begin position="207"/>
        <end position="234"/>
    </location>
</feature>
<sequence>MKRRYGLLALAVLSLLLLNLGWQYEPPQTPADAQASLRGVRQPQQAPAPPVTALMTRLTPAASGSQPTDPHPSWREMPQEMSQLLASEVGDSEQPLAERLANLSELESQWMSEGESLTRLQGRYAEALAQLASEGEQLTLAERLAALTRLQDEWAADHPDLAADLFNPDARLQQARQLWGDEELETLARHFLPADRAEASLAFAATRQQQLDQRGHYQQQLAELEQQLAASQGNMDPERWQQHREEVLGQFRRDFFAQAQGKP</sequence>
<reference evidence="3" key="1">
    <citation type="submission" date="2024-05" db="EMBL/GenBank/DDBJ databases">
        <title>WGS of Aeromonas isolates.</title>
        <authorList>
            <person name="Lee H."/>
        </authorList>
    </citation>
    <scope>NUCLEOTIDE SEQUENCE</scope>
    <source>
        <strain evidence="3">SU58-3</strain>
    </source>
</reference>
<organism evidence="3 4">
    <name type="scientific">Aeromonas bestiarum</name>
    <dbReference type="NCBI Taxonomy" id="105751"/>
    <lineage>
        <taxon>Bacteria</taxon>
        <taxon>Pseudomonadati</taxon>
        <taxon>Pseudomonadota</taxon>
        <taxon>Gammaproteobacteria</taxon>
        <taxon>Aeromonadales</taxon>
        <taxon>Aeromonadaceae</taxon>
        <taxon>Aeromonas</taxon>
    </lineage>
</organism>